<evidence type="ECO:0000256" key="11">
    <source>
        <dbReference type="RuleBase" id="RU003357"/>
    </source>
</evidence>
<dbReference type="GO" id="GO:0015344">
    <property type="term" value="F:siderophore uptake transmembrane transporter activity"/>
    <property type="evidence" value="ECO:0007669"/>
    <property type="project" value="TreeGrafter"/>
</dbReference>
<keyword evidence="6 11" id="KW-0798">TonB box</keyword>
<dbReference type="PANTHER" id="PTHR32552:SF83">
    <property type="entry name" value="BLR3904 PROTEIN"/>
    <property type="match status" value="1"/>
</dbReference>
<accession>A0A448VP35</accession>
<keyword evidence="12" id="KW-0732">Signal</keyword>
<keyword evidence="16" id="KW-1185">Reference proteome</keyword>
<dbReference type="GO" id="GO:0015891">
    <property type="term" value="P:siderophore transport"/>
    <property type="evidence" value="ECO:0007669"/>
    <property type="project" value="InterPro"/>
</dbReference>
<evidence type="ECO:0000256" key="10">
    <source>
        <dbReference type="PROSITE-ProRule" id="PRU01360"/>
    </source>
</evidence>
<evidence type="ECO:0000256" key="1">
    <source>
        <dbReference type="ARBA" id="ARBA00004571"/>
    </source>
</evidence>
<protein>
    <submittedName>
        <fullName evidence="15">Putative TonB-dependent receptor</fullName>
    </submittedName>
</protein>
<dbReference type="InterPro" id="IPR000531">
    <property type="entry name" value="Beta-barrel_TonB"/>
</dbReference>
<evidence type="ECO:0000256" key="5">
    <source>
        <dbReference type="ARBA" id="ARBA00022692"/>
    </source>
</evidence>
<dbReference type="NCBIfam" id="TIGR01783">
    <property type="entry name" value="TonB-siderophor"/>
    <property type="match status" value="1"/>
</dbReference>
<dbReference type="Pfam" id="PF07715">
    <property type="entry name" value="Plug"/>
    <property type="match status" value="1"/>
</dbReference>
<dbReference type="GO" id="GO:0009279">
    <property type="term" value="C:cell outer membrane"/>
    <property type="evidence" value="ECO:0007669"/>
    <property type="project" value="UniProtKB-SubCell"/>
</dbReference>
<dbReference type="STRING" id="28091.SAMEA3174300_00033"/>
<keyword evidence="7 10" id="KW-0472">Membrane</keyword>
<dbReference type="Proteomes" id="UP000272771">
    <property type="component" value="Chromosome"/>
</dbReference>
<reference evidence="15 16" key="1">
    <citation type="submission" date="2018-12" db="EMBL/GenBank/DDBJ databases">
        <authorList>
            <consortium name="Pathogen Informatics"/>
        </authorList>
    </citation>
    <scope>NUCLEOTIDE SEQUENCE [LARGE SCALE GENOMIC DNA]</scope>
    <source>
        <strain evidence="15 16">NCTC12742</strain>
    </source>
</reference>
<evidence type="ECO:0000256" key="6">
    <source>
        <dbReference type="ARBA" id="ARBA00023077"/>
    </source>
</evidence>
<dbReference type="AlphaFoldDB" id="A0A448VP35"/>
<comment type="subcellular location">
    <subcellularLocation>
        <location evidence="1 10">Cell outer membrane</location>
        <topology evidence="1 10">Multi-pass membrane protein</topology>
    </subcellularLocation>
</comment>
<keyword evidence="3 10" id="KW-0813">Transport</keyword>
<evidence type="ECO:0000256" key="12">
    <source>
        <dbReference type="SAM" id="SignalP"/>
    </source>
</evidence>
<evidence type="ECO:0000256" key="3">
    <source>
        <dbReference type="ARBA" id="ARBA00022448"/>
    </source>
</evidence>
<dbReference type="SUPFAM" id="SSF56935">
    <property type="entry name" value="Porins"/>
    <property type="match status" value="1"/>
</dbReference>
<dbReference type="PROSITE" id="PS52016">
    <property type="entry name" value="TONB_DEPENDENT_REC_3"/>
    <property type="match status" value="1"/>
</dbReference>
<dbReference type="EMBL" id="LR134533">
    <property type="protein sequence ID" value="VEJ51575.1"/>
    <property type="molecule type" value="Genomic_DNA"/>
</dbReference>
<feature type="chain" id="PRO_5019426385" evidence="12">
    <location>
        <begin position="34"/>
        <end position="726"/>
    </location>
</feature>
<evidence type="ECO:0000256" key="2">
    <source>
        <dbReference type="ARBA" id="ARBA00009810"/>
    </source>
</evidence>
<evidence type="ECO:0000313" key="15">
    <source>
        <dbReference type="EMBL" id="VEJ51575.1"/>
    </source>
</evidence>
<keyword evidence="8 15" id="KW-0675">Receptor</keyword>
<dbReference type="Pfam" id="PF00593">
    <property type="entry name" value="TonB_dep_Rec_b-barrel"/>
    <property type="match status" value="1"/>
</dbReference>
<feature type="signal peptide" evidence="12">
    <location>
        <begin position="1"/>
        <end position="33"/>
    </location>
</feature>
<evidence type="ECO:0000259" key="14">
    <source>
        <dbReference type="Pfam" id="PF07715"/>
    </source>
</evidence>
<name>A0A448VP35_9NEIS</name>
<sequence length="726" mass="79959">MSDKKTTILKGNRSRSMMLGVGLLAAAMNPALAETQKTDLESVKVQGNKPLRSGYKAPNTTIGKRLQDLQDMPQSATVINQQVMRDQATSDLKGALKNAGITFQAGEGGQTEVPIIRGMHAGGDVYDDGIRGAAAEFNSDTFNTDHIEVLKGSAAVLFGRGAAGGVINQASKTPYIGTGGEAAISLGNRSHSRLTADFNHAFSDDIAVRFNAMGEAHDSFRKPAETKKLGFAPSIAIGLSGDTQLEAAYKFEKADNTPDLGIPYRKTGDKTATADLRLIDTNFGYKNIDFEKRRNHTATAKLSHKFNDETKLTNTLRYAKNDYDYLVLAPRWNSSETAIRRNFGDFKTIKYQKNTWSNQTDFNIKFETGAIKHDLLASLELTQEKRKNFTGGQTFQLNGAKAASNQGLPYDIATGKFADGKVTVMRDPKHNSTLTTRTIGLGLNDIMELTPTVKAVAGVRFNRISTKNKAILTNVNSKDADRSDNIWTYSGSLIWDYLPGHNVYAAYNTATTPVAYRVTGQSDSLDDSQLVAEPEKTRTFEIGTKNAFFDDALTVNAALFHTKKTQQYYRDAGFIDWSKVYGLDVEVAGRITDRLNMIANIVASNGKMKATNPKTKQLDGHFPEAAAKFTANLWTNYRITDNVNAGLGIRHISDRYTHNPSSKGDIVQKLPAYTAVDAMTSYENRKYRAQLNVNNVFDKKHFTTGHRRQAVPGDRRTILATFGYKF</sequence>
<dbReference type="PANTHER" id="PTHR32552">
    <property type="entry name" value="FERRICHROME IRON RECEPTOR-RELATED"/>
    <property type="match status" value="1"/>
</dbReference>
<evidence type="ECO:0000256" key="4">
    <source>
        <dbReference type="ARBA" id="ARBA00022452"/>
    </source>
</evidence>
<keyword evidence="4 10" id="KW-1134">Transmembrane beta strand</keyword>
<proteinExistence type="inferred from homology"/>
<evidence type="ECO:0000256" key="9">
    <source>
        <dbReference type="ARBA" id="ARBA00023237"/>
    </source>
</evidence>
<gene>
    <name evidence="15" type="primary">bfrD</name>
    <name evidence="15" type="ORF">NCTC12742_01473</name>
</gene>
<keyword evidence="9 10" id="KW-0998">Cell outer membrane</keyword>
<dbReference type="InterPro" id="IPR039426">
    <property type="entry name" value="TonB-dep_rcpt-like"/>
</dbReference>
<dbReference type="Gene3D" id="2.40.170.20">
    <property type="entry name" value="TonB-dependent receptor, beta-barrel domain"/>
    <property type="match status" value="1"/>
</dbReference>
<dbReference type="Gene3D" id="2.170.130.10">
    <property type="entry name" value="TonB-dependent receptor, plug domain"/>
    <property type="match status" value="1"/>
</dbReference>
<evidence type="ECO:0000259" key="13">
    <source>
        <dbReference type="Pfam" id="PF00593"/>
    </source>
</evidence>
<dbReference type="InterPro" id="IPR010105">
    <property type="entry name" value="TonB_sidphr_rcpt"/>
</dbReference>
<keyword evidence="5 10" id="KW-0812">Transmembrane</keyword>
<evidence type="ECO:0000313" key="16">
    <source>
        <dbReference type="Proteomes" id="UP000272771"/>
    </source>
</evidence>
<evidence type="ECO:0000256" key="7">
    <source>
        <dbReference type="ARBA" id="ARBA00023136"/>
    </source>
</evidence>
<dbReference type="GO" id="GO:0038023">
    <property type="term" value="F:signaling receptor activity"/>
    <property type="evidence" value="ECO:0007669"/>
    <property type="project" value="InterPro"/>
</dbReference>
<dbReference type="InterPro" id="IPR012910">
    <property type="entry name" value="Plug_dom"/>
</dbReference>
<dbReference type="CDD" id="cd01347">
    <property type="entry name" value="ligand_gated_channel"/>
    <property type="match status" value="1"/>
</dbReference>
<comment type="similarity">
    <text evidence="2 10 11">Belongs to the TonB-dependent receptor family.</text>
</comment>
<dbReference type="InterPro" id="IPR037066">
    <property type="entry name" value="Plug_dom_sf"/>
</dbReference>
<evidence type="ECO:0000256" key="8">
    <source>
        <dbReference type="ARBA" id="ARBA00023170"/>
    </source>
</evidence>
<feature type="domain" description="TonB-dependent receptor-like beta-barrel" evidence="13">
    <location>
        <begin position="237"/>
        <end position="696"/>
    </location>
</feature>
<dbReference type="InterPro" id="IPR036942">
    <property type="entry name" value="Beta-barrel_TonB_sf"/>
</dbReference>
<dbReference type="RefSeq" id="WP_004283901.1">
    <property type="nucleotide sequence ID" value="NZ_CAUJRG010000001.1"/>
</dbReference>
<organism evidence="15 16">
    <name type="scientific">Neisseria weaveri</name>
    <dbReference type="NCBI Taxonomy" id="28091"/>
    <lineage>
        <taxon>Bacteria</taxon>
        <taxon>Pseudomonadati</taxon>
        <taxon>Pseudomonadota</taxon>
        <taxon>Betaproteobacteria</taxon>
        <taxon>Neisseriales</taxon>
        <taxon>Neisseriaceae</taxon>
        <taxon>Neisseria</taxon>
    </lineage>
</organism>
<feature type="domain" description="TonB-dependent receptor plug" evidence="14">
    <location>
        <begin position="69"/>
        <end position="166"/>
    </location>
</feature>
<dbReference type="OrthoDB" id="9790771at2"/>